<protein>
    <submittedName>
        <fullName evidence="2">ABC transporter permease</fullName>
    </submittedName>
</protein>
<name>A0A9X2IYT0_9NOCA</name>
<feature type="transmembrane region" description="Helical" evidence="1">
    <location>
        <begin position="249"/>
        <end position="267"/>
    </location>
</feature>
<proteinExistence type="predicted"/>
<dbReference type="Proteomes" id="UP001139157">
    <property type="component" value="Unassembled WGS sequence"/>
</dbReference>
<evidence type="ECO:0000313" key="2">
    <source>
        <dbReference type="EMBL" id="MCM6777367.1"/>
    </source>
</evidence>
<dbReference type="RefSeq" id="WP_251916404.1">
    <property type="nucleotide sequence ID" value="NZ_JAMRXG010000014.1"/>
</dbReference>
<organism evidence="2 3">
    <name type="scientific">Nocardia pulmonis</name>
    <dbReference type="NCBI Taxonomy" id="2951408"/>
    <lineage>
        <taxon>Bacteria</taxon>
        <taxon>Bacillati</taxon>
        <taxon>Actinomycetota</taxon>
        <taxon>Actinomycetes</taxon>
        <taxon>Mycobacteriales</taxon>
        <taxon>Nocardiaceae</taxon>
        <taxon>Nocardia</taxon>
    </lineage>
</organism>
<dbReference type="EMBL" id="JAMRXG010000014">
    <property type="protein sequence ID" value="MCM6777367.1"/>
    <property type="molecule type" value="Genomic_DNA"/>
</dbReference>
<feature type="transmembrane region" description="Helical" evidence="1">
    <location>
        <begin position="164"/>
        <end position="187"/>
    </location>
</feature>
<reference evidence="2" key="1">
    <citation type="submission" date="2022-06" db="EMBL/GenBank/DDBJ databases">
        <title>Novel species in genus nocardia.</title>
        <authorList>
            <person name="Li F."/>
        </authorList>
    </citation>
    <scope>NUCLEOTIDE SEQUENCE</scope>
    <source>
        <strain evidence="2">CDC141</strain>
    </source>
</reference>
<sequence length="272" mass="28582">MGVLTAERIKLTSVKSPLWCTALTAAFALGIAALFSLLVNVGVNEYNKELASGHPTMAEPPYPDNGIAALGITGASQGIPGFGYIMIMILAALAITSEYRFGTIKATFMAVPNRTQVLLAKAGLIAVAGAVLSAVLTFLSFFIFKAIVSTQGAQKLSLTNGDLRIFYAVPIFIALVVFLAVGVGALIRQSAGALTLLIVWPVLIEPIVGAFGKVGRNIQVLLPFQNAGRFLGTAGGDGLPWHWGPWGGLLYFLAFVAIVFGAAIFVVNKRDA</sequence>
<dbReference type="AlphaFoldDB" id="A0A9X2IYT0"/>
<comment type="caution">
    <text evidence="2">The sequence shown here is derived from an EMBL/GenBank/DDBJ whole genome shotgun (WGS) entry which is preliminary data.</text>
</comment>
<evidence type="ECO:0000313" key="3">
    <source>
        <dbReference type="Proteomes" id="UP001139157"/>
    </source>
</evidence>
<keyword evidence="1" id="KW-0472">Membrane</keyword>
<gene>
    <name evidence="2" type="ORF">NDR86_28155</name>
</gene>
<keyword evidence="1" id="KW-1133">Transmembrane helix</keyword>
<feature type="transmembrane region" description="Helical" evidence="1">
    <location>
        <begin position="194"/>
        <end position="212"/>
    </location>
</feature>
<evidence type="ECO:0000256" key="1">
    <source>
        <dbReference type="SAM" id="Phobius"/>
    </source>
</evidence>
<feature type="transmembrane region" description="Helical" evidence="1">
    <location>
        <begin position="122"/>
        <end position="144"/>
    </location>
</feature>
<feature type="transmembrane region" description="Helical" evidence="1">
    <location>
        <begin position="18"/>
        <end position="39"/>
    </location>
</feature>
<feature type="transmembrane region" description="Helical" evidence="1">
    <location>
        <begin position="81"/>
        <end position="101"/>
    </location>
</feature>
<keyword evidence="3" id="KW-1185">Reference proteome</keyword>
<keyword evidence="1" id="KW-0812">Transmembrane</keyword>
<accession>A0A9X2IYT0</accession>